<organism evidence="2 3">
    <name type="scientific">Amorphotheca resinae ATCC 22711</name>
    <dbReference type="NCBI Taxonomy" id="857342"/>
    <lineage>
        <taxon>Eukaryota</taxon>
        <taxon>Fungi</taxon>
        <taxon>Dikarya</taxon>
        <taxon>Ascomycota</taxon>
        <taxon>Pezizomycotina</taxon>
        <taxon>Leotiomycetes</taxon>
        <taxon>Helotiales</taxon>
        <taxon>Amorphothecaceae</taxon>
        <taxon>Amorphotheca</taxon>
    </lineage>
</organism>
<dbReference type="InterPro" id="IPR002575">
    <property type="entry name" value="Aminoglycoside_PTrfase"/>
</dbReference>
<dbReference type="RefSeq" id="XP_024722830.1">
    <property type="nucleotide sequence ID" value="XM_024865291.1"/>
</dbReference>
<protein>
    <recommendedName>
        <fullName evidence="1">Aminoglycoside phosphotransferase domain-containing protein</fullName>
    </recommendedName>
</protein>
<dbReference type="GeneID" id="36573372"/>
<proteinExistence type="predicted"/>
<dbReference type="EMBL" id="KZ679008">
    <property type="protein sequence ID" value="PSS22784.1"/>
    <property type="molecule type" value="Genomic_DNA"/>
</dbReference>
<dbReference type="OrthoDB" id="3645574at2759"/>
<name>A0A2T3B7C6_AMORE</name>
<sequence length="523" mass="60318">MPRSLPLLKRNITLQEALGDDDDVLQELSYPEKRLDFFYYLFQHRKEIEAVVSFHLGVPKDTCKVAEEFREWVHGSFNACIPVYIDDPVKSCPKKVFIRFPLPYKVGELRHPGNAEEKLRCEVATYIWIQSNCPAVPIPCLRGFGFSGGQSFTAPENAPILTRISWFFRRGASWLLGRSVPSRYIGRQSPHNLEVGYLIVDCVEKGKMLSESWETLRHDQDRRANLFRDLSRIILSLDRFTFPRIGSLTIDDHGVLSLTNRPLTCTVQQLENLGIPTDIPRDLTYSTVDAYLSDILAYHDNRIRYMPNSMHNTLDGQEQLSALTIMRALLRHFTNRDLRHGPFVLTLTDIHQSNIFVDSNWHITAMIDLEWACARPIEMQHPPYWLTSCSLDGLDGKHLEAYSSVHSEFLEAFETEERSLGKGDIPSTRLMRKGWELGSYWYLSALDSPKGLYNLYLTHIRRRFAKPEDSNTEFDRSVSAYWSTGVAEFIASKVRDKELYSSQLRQRFAPSAFPEQHEPEMAD</sequence>
<evidence type="ECO:0000313" key="2">
    <source>
        <dbReference type="EMBL" id="PSS22784.1"/>
    </source>
</evidence>
<dbReference type="Pfam" id="PF01636">
    <property type="entry name" value="APH"/>
    <property type="match status" value="1"/>
</dbReference>
<dbReference type="PANTHER" id="PTHR21310:SF37">
    <property type="entry name" value="AMINOGLYCOSIDE PHOSPHOTRANSFERASE DOMAIN-CONTAINING PROTEIN"/>
    <property type="match status" value="1"/>
</dbReference>
<evidence type="ECO:0000313" key="3">
    <source>
        <dbReference type="Proteomes" id="UP000241818"/>
    </source>
</evidence>
<keyword evidence="3" id="KW-1185">Reference proteome</keyword>
<dbReference type="AlphaFoldDB" id="A0A2T3B7C6"/>
<dbReference type="InterPro" id="IPR051678">
    <property type="entry name" value="AGP_Transferase"/>
</dbReference>
<dbReference type="PANTHER" id="PTHR21310">
    <property type="entry name" value="AMINOGLYCOSIDE PHOSPHOTRANSFERASE-RELATED-RELATED"/>
    <property type="match status" value="1"/>
</dbReference>
<dbReference type="STRING" id="857342.A0A2T3B7C6"/>
<dbReference type="Proteomes" id="UP000241818">
    <property type="component" value="Unassembled WGS sequence"/>
</dbReference>
<dbReference type="SUPFAM" id="SSF56112">
    <property type="entry name" value="Protein kinase-like (PK-like)"/>
    <property type="match status" value="1"/>
</dbReference>
<accession>A0A2T3B7C6</accession>
<feature type="domain" description="Aminoglycoside phosphotransferase" evidence="1">
    <location>
        <begin position="318"/>
        <end position="375"/>
    </location>
</feature>
<evidence type="ECO:0000259" key="1">
    <source>
        <dbReference type="Pfam" id="PF01636"/>
    </source>
</evidence>
<dbReference type="InterPro" id="IPR011009">
    <property type="entry name" value="Kinase-like_dom_sf"/>
</dbReference>
<reference evidence="2 3" key="1">
    <citation type="journal article" date="2018" name="New Phytol.">
        <title>Comparative genomics and transcriptomics depict ericoid mycorrhizal fungi as versatile saprotrophs and plant mutualists.</title>
        <authorList>
            <person name="Martino E."/>
            <person name="Morin E."/>
            <person name="Grelet G.A."/>
            <person name="Kuo A."/>
            <person name="Kohler A."/>
            <person name="Daghino S."/>
            <person name="Barry K.W."/>
            <person name="Cichocki N."/>
            <person name="Clum A."/>
            <person name="Dockter R.B."/>
            <person name="Hainaut M."/>
            <person name="Kuo R.C."/>
            <person name="LaButti K."/>
            <person name="Lindahl B.D."/>
            <person name="Lindquist E.A."/>
            <person name="Lipzen A."/>
            <person name="Khouja H.R."/>
            <person name="Magnuson J."/>
            <person name="Murat C."/>
            <person name="Ohm R.A."/>
            <person name="Singer S.W."/>
            <person name="Spatafora J.W."/>
            <person name="Wang M."/>
            <person name="Veneault-Fourrey C."/>
            <person name="Henrissat B."/>
            <person name="Grigoriev I.V."/>
            <person name="Martin F.M."/>
            <person name="Perotto S."/>
        </authorList>
    </citation>
    <scope>NUCLEOTIDE SEQUENCE [LARGE SCALE GENOMIC DNA]</scope>
    <source>
        <strain evidence="2 3">ATCC 22711</strain>
    </source>
</reference>
<dbReference type="InParanoid" id="A0A2T3B7C6"/>
<gene>
    <name evidence="2" type="ORF">M430DRAFT_25759</name>
</gene>